<evidence type="ECO:0000256" key="1">
    <source>
        <dbReference type="SAM" id="SignalP"/>
    </source>
</evidence>
<protein>
    <recommendedName>
        <fullName evidence="4">Fungal N-terminal domain-containing protein</fullName>
    </recommendedName>
</protein>
<comment type="caution">
    <text evidence="2">The sequence shown here is derived from an EMBL/GenBank/DDBJ whole genome shotgun (WGS) entry which is preliminary data.</text>
</comment>
<keyword evidence="3" id="KW-1185">Reference proteome</keyword>
<gene>
    <name evidence="2" type="ORF">SLS58_003093</name>
</gene>
<reference evidence="2 3" key="1">
    <citation type="journal article" date="2023" name="Plant Dis.">
        <title>First Report of Diplodia intermedia Causing Canker and Dieback Diseases on Apple Trees in Canada.</title>
        <authorList>
            <person name="Ellouze W."/>
            <person name="Ilyukhin E."/>
            <person name="Sulman M."/>
            <person name="Ali S."/>
        </authorList>
    </citation>
    <scope>NUCLEOTIDE SEQUENCE [LARGE SCALE GENOMIC DNA]</scope>
    <source>
        <strain evidence="2 3">M45-28</strain>
    </source>
</reference>
<proteinExistence type="predicted"/>
<evidence type="ECO:0008006" key="4">
    <source>
        <dbReference type="Google" id="ProtNLM"/>
    </source>
</evidence>
<feature type="signal peptide" evidence="1">
    <location>
        <begin position="1"/>
        <end position="23"/>
    </location>
</feature>
<keyword evidence="1" id="KW-0732">Signal</keyword>
<dbReference type="EMBL" id="JAKEKT020000014">
    <property type="protein sequence ID" value="KAL1646956.1"/>
    <property type="molecule type" value="Genomic_DNA"/>
</dbReference>
<evidence type="ECO:0000313" key="2">
    <source>
        <dbReference type="EMBL" id="KAL1646956.1"/>
    </source>
</evidence>
<evidence type="ECO:0000313" key="3">
    <source>
        <dbReference type="Proteomes" id="UP001521184"/>
    </source>
</evidence>
<name>A0ABR3TXN5_9PEZI</name>
<feature type="chain" id="PRO_5047286540" description="Fungal N-terminal domain-containing protein" evidence="1">
    <location>
        <begin position="24"/>
        <end position="187"/>
    </location>
</feature>
<accession>A0ABR3TXN5</accession>
<dbReference type="Proteomes" id="UP001521184">
    <property type="component" value="Unassembled WGS sequence"/>
</dbReference>
<organism evidence="2 3">
    <name type="scientific">Diplodia intermedia</name>
    <dbReference type="NCBI Taxonomy" id="856260"/>
    <lineage>
        <taxon>Eukaryota</taxon>
        <taxon>Fungi</taxon>
        <taxon>Dikarya</taxon>
        <taxon>Ascomycota</taxon>
        <taxon>Pezizomycotina</taxon>
        <taxon>Dothideomycetes</taxon>
        <taxon>Dothideomycetes incertae sedis</taxon>
        <taxon>Botryosphaeriales</taxon>
        <taxon>Botryosphaeriaceae</taxon>
        <taxon>Diplodia</taxon>
    </lineage>
</organism>
<sequence>MADPVSLLGTLPALVTLPAVVLQASQTIKGFAQSVKNAPQDVQTLMQDVEHADALFTEIKDECARIPAEQVSSNDREHWQRTSERLLVNLEQLSRPLRDLHSDLNKPSLLGLDMRARFRKYLSEARVASIRAEFASNKGNMSILFHKIQENRARGMQESQGDIKNAISQLQQDGVALTISHRTISVV</sequence>